<name>A0A939ECX0_9HYPH</name>
<organism evidence="2 3">
    <name type="scientific">Roseibium aggregatum</name>
    <dbReference type="NCBI Taxonomy" id="187304"/>
    <lineage>
        <taxon>Bacteria</taxon>
        <taxon>Pseudomonadati</taxon>
        <taxon>Pseudomonadota</taxon>
        <taxon>Alphaproteobacteria</taxon>
        <taxon>Hyphomicrobiales</taxon>
        <taxon>Stappiaceae</taxon>
        <taxon>Roseibium</taxon>
    </lineage>
</organism>
<evidence type="ECO:0000256" key="1">
    <source>
        <dbReference type="SAM" id="MobiDB-lite"/>
    </source>
</evidence>
<reference evidence="2" key="1">
    <citation type="submission" date="2020-12" db="EMBL/GenBank/DDBJ databases">
        <title>Oil enriched cultivation method for isolating marine PHA-producing bacteria.</title>
        <authorList>
            <person name="Zheng W."/>
            <person name="Yu S."/>
            <person name="Huang Y."/>
        </authorList>
    </citation>
    <scope>NUCLEOTIDE SEQUENCE</scope>
    <source>
        <strain evidence="2">SY-2-12</strain>
    </source>
</reference>
<gene>
    <name evidence="2" type="ORF">JF539_08870</name>
</gene>
<dbReference type="AlphaFoldDB" id="A0A939ECX0"/>
<dbReference type="EMBL" id="JAEKJZ010000001">
    <property type="protein sequence ID" value="MBN9670446.1"/>
    <property type="molecule type" value="Genomic_DNA"/>
</dbReference>
<protein>
    <submittedName>
        <fullName evidence="2">DUF2155 domain-containing protein</fullName>
    </submittedName>
</protein>
<dbReference type="Proteomes" id="UP000664096">
    <property type="component" value="Unassembled WGS sequence"/>
</dbReference>
<dbReference type="Pfam" id="PF09923">
    <property type="entry name" value="DUF2155"/>
    <property type="match status" value="1"/>
</dbReference>
<proteinExistence type="predicted"/>
<accession>A0A939ECX0</accession>
<evidence type="ECO:0000313" key="2">
    <source>
        <dbReference type="EMBL" id="MBN9670446.1"/>
    </source>
</evidence>
<feature type="region of interest" description="Disordered" evidence="1">
    <location>
        <begin position="150"/>
        <end position="192"/>
    </location>
</feature>
<sequence length="192" mass="20573">MLQERIFLKLMADLSETGKAAQRLSALLGLALTVTVGLSGSGFAEKIENPVAVFSGLDKITGRIISFDVYIGETVQFGALQVTPRVCHTRPQTESPLTTGFVQVDEITLNNEVRRIFSGWMYAASPGLHAVEHPVYDIWLTDCKLASKVPPPDDYDGPPIKGVVADGEDPLAGPDDGVESGPGVPRPKPFQG</sequence>
<comment type="caution">
    <text evidence="2">The sequence shown here is derived from an EMBL/GenBank/DDBJ whole genome shotgun (WGS) entry which is preliminary data.</text>
</comment>
<evidence type="ECO:0000313" key="3">
    <source>
        <dbReference type="Proteomes" id="UP000664096"/>
    </source>
</evidence>
<dbReference type="InterPro" id="IPR019225">
    <property type="entry name" value="DUF2155"/>
</dbReference>